<organism evidence="2">
    <name type="scientific">Arundo donax</name>
    <name type="common">Giant reed</name>
    <name type="synonym">Donax arundinaceus</name>
    <dbReference type="NCBI Taxonomy" id="35708"/>
    <lineage>
        <taxon>Eukaryota</taxon>
        <taxon>Viridiplantae</taxon>
        <taxon>Streptophyta</taxon>
        <taxon>Embryophyta</taxon>
        <taxon>Tracheophyta</taxon>
        <taxon>Spermatophyta</taxon>
        <taxon>Magnoliopsida</taxon>
        <taxon>Liliopsida</taxon>
        <taxon>Poales</taxon>
        <taxon>Poaceae</taxon>
        <taxon>PACMAD clade</taxon>
        <taxon>Arundinoideae</taxon>
        <taxon>Arundineae</taxon>
        <taxon>Arundo</taxon>
    </lineage>
</organism>
<dbReference type="AlphaFoldDB" id="A0A0A8ZSP5"/>
<evidence type="ECO:0000313" key="2">
    <source>
        <dbReference type="EMBL" id="JAD40688.1"/>
    </source>
</evidence>
<reference evidence="2" key="1">
    <citation type="submission" date="2014-09" db="EMBL/GenBank/DDBJ databases">
        <authorList>
            <person name="Magalhaes I.L.F."/>
            <person name="Oliveira U."/>
            <person name="Santos F.R."/>
            <person name="Vidigal T.H.D.A."/>
            <person name="Brescovit A.D."/>
            <person name="Santos A.J."/>
        </authorList>
    </citation>
    <scope>NUCLEOTIDE SEQUENCE</scope>
    <source>
        <tissue evidence="2">Shoot tissue taken approximately 20 cm above the soil surface</tissue>
    </source>
</reference>
<sequence>MQQRPDRGFGATTAGSGKAGSLPFSCAAATAFRCLKQSRLWKRWPSFVCFCCRG</sequence>
<evidence type="ECO:0000256" key="1">
    <source>
        <dbReference type="SAM" id="MobiDB-lite"/>
    </source>
</evidence>
<protein>
    <submittedName>
        <fullName evidence="2">Uncharacterized protein</fullName>
    </submittedName>
</protein>
<proteinExistence type="predicted"/>
<accession>A0A0A8ZSP5</accession>
<feature type="region of interest" description="Disordered" evidence="1">
    <location>
        <begin position="1"/>
        <end position="20"/>
    </location>
</feature>
<feature type="compositionally biased region" description="Low complexity" evidence="1">
    <location>
        <begin position="8"/>
        <end position="20"/>
    </location>
</feature>
<reference evidence="2" key="2">
    <citation type="journal article" date="2015" name="Data Brief">
        <title>Shoot transcriptome of the giant reed, Arundo donax.</title>
        <authorList>
            <person name="Barrero R.A."/>
            <person name="Guerrero F.D."/>
            <person name="Moolhuijzen P."/>
            <person name="Goolsby J.A."/>
            <person name="Tidwell J."/>
            <person name="Bellgard S.E."/>
            <person name="Bellgard M.I."/>
        </authorList>
    </citation>
    <scope>NUCLEOTIDE SEQUENCE</scope>
    <source>
        <tissue evidence="2">Shoot tissue taken approximately 20 cm above the soil surface</tissue>
    </source>
</reference>
<dbReference type="EMBL" id="GBRH01257207">
    <property type="protein sequence ID" value="JAD40688.1"/>
    <property type="molecule type" value="Transcribed_RNA"/>
</dbReference>
<name>A0A0A8ZSP5_ARUDO</name>